<dbReference type="PANTHER" id="PTHR15608:SF0">
    <property type="entry name" value="HIV TAT-SPECIFIC FACTOR 1"/>
    <property type="match status" value="1"/>
</dbReference>
<dbReference type="GO" id="GO:0005684">
    <property type="term" value="C:U2-type spliceosomal complex"/>
    <property type="evidence" value="ECO:0007669"/>
    <property type="project" value="UniProtKB-ARBA"/>
</dbReference>
<keyword evidence="3" id="KW-0677">Repeat</keyword>
<evidence type="ECO:0000256" key="7">
    <source>
        <dbReference type="SAM" id="Coils"/>
    </source>
</evidence>
<dbReference type="InterPro" id="IPR012677">
    <property type="entry name" value="Nucleotide-bd_a/b_plait_sf"/>
</dbReference>
<dbReference type="InterPro" id="IPR036378">
    <property type="entry name" value="FAS1_dom_sf"/>
</dbReference>
<feature type="signal peptide" evidence="9">
    <location>
        <begin position="1"/>
        <end position="28"/>
    </location>
</feature>
<evidence type="ECO:0000256" key="1">
    <source>
        <dbReference type="ARBA" id="ARBA00007747"/>
    </source>
</evidence>
<evidence type="ECO:0000256" key="2">
    <source>
        <dbReference type="ARBA" id="ARBA00022664"/>
    </source>
</evidence>
<feature type="coiled-coil region" evidence="7">
    <location>
        <begin position="311"/>
        <end position="345"/>
    </location>
</feature>
<dbReference type="FunFam" id="3.30.70.330:FF:000105">
    <property type="entry name" value="HIV Tat-specific factor 1 homolog"/>
    <property type="match status" value="1"/>
</dbReference>
<dbReference type="SUPFAM" id="SSF54928">
    <property type="entry name" value="RNA-binding domain, RBD"/>
    <property type="match status" value="2"/>
</dbReference>
<keyword evidence="2" id="KW-0507">mRNA processing</keyword>
<gene>
    <name evidence="11" type="ORF">R1sor_020802</name>
</gene>
<dbReference type="CDD" id="cd12281">
    <property type="entry name" value="RRM1_TatSF1_like"/>
    <property type="match status" value="1"/>
</dbReference>
<keyword evidence="9" id="KW-0732">Signal</keyword>
<feature type="region of interest" description="Disordered" evidence="8">
    <location>
        <begin position="181"/>
        <end position="216"/>
    </location>
</feature>
<dbReference type="Pfam" id="PF00076">
    <property type="entry name" value="RRM_1"/>
    <property type="match status" value="2"/>
</dbReference>
<feature type="compositionally biased region" description="Acidic residues" evidence="8">
    <location>
        <begin position="365"/>
        <end position="375"/>
    </location>
</feature>
<evidence type="ECO:0000313" key="11">
    <source>
        <dbReference type="EMBL" id="KAL3677846.1"/>
    </source>
</evidence>
<feature type="domain" description="RRM" evidence="10">
    <location>
        <begin position="478"/>
        <end position="567"/>
    </location>
</feature>
<dbReference type="Pfam" id="PF14237">
    <property type="entry name" value="GYF_2"/>
    <property type="match status" value="1"/>
</dbReference>
<dbReference type="SUPFAM" id="SSF82153">
    <property type="entry name" value="FAS1 domain"/>
    <property type="match status" value="1"/>
</dbReference>
<keyword evidence="7" id="KW-0175">Coiled coil</keyword>
<feature type="region of interest" description="Disordered" evidence="8">
    <location>
        <begin position="351"/>
        <end position="376"/>
    </location>
</feature>
<evidence type="ECO:0000256" key="3">
    <source>
        <dbReference type="ARBA" id="ARBA00022737"/>
    </source>
</evidence>
<dbReference type="Gene3D" id="2.30.180.10">
    <property type="entry name" value="FAS1 domain"/>
    <property type="match status" value="1"/>
</dbReference>
<dbReference type="InterPro" id="IPR034393">
    <property type="entry name" value="TatSF1-like"/>
</dbReference>
<dbReference type="PROSITE" id="PS50102">
    <property type="entry name" value="RRM"/>
    <property type="match status" value="1"/>
</dbReference>
<protein>
    <recommendedName>
        <fullName evidence="10">RRM domain-containing protein</fullName>
    </recommendedName>
</protein>
<dbReference type="InterPro" id="IPR000504">
    <property type="entry name" value="RRM_dom"/>
</dbReference>
<evidence type="ECO:0000256" key="6">
    <source>
        <dbReference type="PROSITE-ProRule" id="PRU00176"/>
    </source>
</evidence>
<dbReference type="AlphaFoldDB" id="A0ABD3GIV9"/>
<keyword evidence="5" id="KW-0508">mRNA splicing</keyword>
<sequence length="721" mass="79605">MGPGKVAGRFAVVLPLIVWCFMAASVQSLNITSILKRLGGFDGFNQLLSETGVNIEINSQSRMTLLVVDDTLLHRFAEVGDLRTNPIKVADLLRYHVLMRYFTDAPPPNQVASVGTLLQITGDPRYKAGSGLVNIYNINGEVLVGPSVNGGKAQVVAFVNKNYGFGIRVLQIDDILVPQHLNLNGPDNQPPGPDDLKGASAGGEDQTGDSASRENGSASGWYILDAEQNYQGPYSSGQVQEHYNSGYLTLDTLIWKEGRSEWVPLSSIPELCSSTSQRVENVEPRFSGARTGSQITSAPQIVAEATPVKASGEEDDDYKKWQEEIRKAEEEAEALKSGKGKQTEEVYNGQAEAAADDDRPQTPPEGEEEFTDDDGTVYKWDKRLRAWVPQGQALPGGLSYGADEMTFFQEEEVIPSLQAAIAARNQEREGEEEAPEPEPVKADPTAGKKRIKDEVEEKGAKKEPQKEPESWFELKVNTHVYVTGLPEDATVEEVVTVFSKCGVIKEDPDTRKPRIKLYVDKATGLQKGDGLITFLKEPSVDLAIKILDGTPLRPNGATNMTVTVAKFEQKGEVFMKKQTNKKKKQKLQRLEQRALGWGGFDDVKKVEPMTVIFKHMFTREELMTDPQLLPDLESDVAEECTKIGPIERLRVYENHPEGVVMVKFKDRAHGLKCIQIMDGRWFGGKQIAAFEDTGLVNYAAVRDAAEEEARLEQFGAELEAS</sequence>
<name>A0ABD3GIV9_9MARC</name>
<dbReference type="Gene3D" id="3.30.70.330">
    <property type="match status" value="2"/>
</dbReference>
<dbReference type="SUPFAM" id="SSF55277">
    <property type="entry name" value="GYF domain"/>
    <property type="match status" value="1"/>
</dbReference>
<feature type="region of interest" description="Disordered" evidence="8">
    <location>
        <begin position="422"/>
        <end position="468"/>
    </location>
</feature>
<evidence type="ECO:0000259" key="10">
    <source>
        <dbReference type="PROSITE" id="PS50102"/>
    </source>
</evidence>
<dbReference type="SMART" id="SM00360">
    <property type="entry name" value="RRM"/>
    <property type="match status" value="2"/>
</dbReference>
<evidence type="ECO:0000256" key="4">
    <source>
        <dbReference type="ARBA" id="ARBA00022884"/>
    </source>
</evidence>
<comment type="similarity">
    <text evidence="1">Belongs to the HTATSF1 family.</text>
</comment>
<dbReference type="Gene3D" id="3.30.1490.40">
    <property type="match status" value="1"/>
</dbReference>
<dbReference type="InterPro" id="IPR034392">
    <property type="entry name" value="TatSF1-like_RRM1"/>
</dbReference>
<evidence type="ECO:0000313" key="12">
    <source>
        <dbReference type="Proteomes" id="UP001633002"/>
    </source>
</evidence>
<proteinExistence type="inferred from homology"/>
<dbReference type="GO" id="GO:0003723">
    <property type="term" value="F:RNA binding"/>
    <property type="evidence" value="ECO:0007669"/>
    <property type="project" value="UniProtKB-UniRule"/>
</dbReference>
<reference evidence="11 12" key="1">
    <citation type="submission" date="2024-09" db="EMBL/GenBank/DDBJ databases">
        <title>Chromosome-scale assembly of Riccia sorocarpa.</title>
        <authorList>
            <person name="Paukszto L."/>
        </authorList>
    </citation>
    <scope>NUCLEOTIDE SEQUENCE [LARGE SCALE GENOMIC DNA]</scope>
    <source>
        <strain evidence="11">LP-2024</strain>
        <tissue evidence="11">Aerial parts of the thallus</tissue>
    </source>
</reference>
<accession>A0ABD3GIV9</accession>
<comment type="caution">
    <text evidence="11">The sequence shown here is derived from an EMBL/GenBank/DDBJ whole genome shotgun (WGS) entry which is preliminary data.</text>
</comment>
<organism evidence="11 12">
    <name type="scientific">Riccia sorocarpa</name>
    <dbReference type="NCBI Taxonomy" id="122646"/>
    <lineage>
        <taxon>Eukaryota</taxon>
        <taxon>Viridiplantae</taxon>
        <taxon>Streptophyta</taxon>
        <taxon>Embryophyta</taxon>
        <taxon>Marchantiophyta</taxon>
        <taxon>Marchantiopsida</taxon>
        <taxon>Marchantiidae</taxon>
        <taxon>Marchantiales</taxon>
        <taxon>Ricciaceae</taxon>
        <taxon>Riccia</taxon>
    </lineage>
</organism>
<dbReference type="InterPro" id="IPR025640">
    <property type="entry name" value="GYF_2"/>
</dbReference>
<keyword evidence="4 6" id="KW-0694">RNA-binding</keyword>
<evidence type="ECO:0000256" key="8">
    <source>
        <dbReference type="SAM" id="MobiDB-lite"/>
    </source>
</evidence>
<keyword evidence="12" id="KW-1185">Reference proteome</keyword>
<feature type="compositionally biased region" description="Basic and acidic residues" evidence="8">
    <location>
        <begin position="451"/>
        <end position="468"/>
    </location>
</feature>
<evidence type="ECO:0000256" key="9">
    <source>
        <dbReference type="SAM" id="SignalP"/>
    </source>
</evidence>
<dbReference type="CDD" id="cd12285">
    <property type="entry name" value="RRM3_RBM39_like"/>
    <property type="match status" value="1"/>
</dbReference>
<feature type="chain" id="PRO_5044877414" description="RRM domain-containing protein" evidence="9">
    <location>
        <begin position="29"/>
        <end position="721"/>
    </location>
</feature>
<dbReference type="EMBL" id="JBJQOH010000007">
    <property type="protein sequence ID" value="KAL3677846.1"/>
    <property type="molecule type" value="Genomic_DNA"/>
</dbReference>
<dbReference type="InterPro" id="IPR035979">
    <property type="entry name" value="RBD_domain_sf"/>
</dbReference>
<dbReference type="FunFam" id="3.30.70.330:FF:000329">
    <property type="entry name" value="splicing factor U2AF-associated protein 2"/>
    <property type="match status" value="1"/>
</dbReference>
<dbReference type="Proteomes" id="UP001633002">
    <property type="component" value="Unassembled WGS sequence"/>
</dbReference>
<dbReference type="GO" id="GO:0000398">
    <property type="term" value="P:mRNA splicing, via spliceosome"/>
    <property type="evidence" value="ECO:0007669"/>
    <property type="project" value="UniProtKB-ARBA"/>
</dbReference>
<dbReference type="PANTHER" id="PTHR15608">
    <property type="entry name" value="SPLICING FACTOR U2AF-ASSOCIATED PROTEIN 2"/>
    <property type="match status" value="1"/>
</dbReference>
<evidence type="ECO:0000256" key="5">
    <source>
        <dbReference type="ARBA" id="ARBA00023187"/>
    </source>
</evidence>
<dbReference type="InterPro" id="IPR035445">
    <property type="entry name" value="GYF-like_dom_sf"/>
</dbReference>